<dbReference type="InterPro" id="IPR029056">
    <property type="entry name" value="Ribokinase-like"/>
</dbReference>
<keyword evidence="4" id="KW-1185">Reference proteome</keyword>
<evidence type="ECO:0000259" key="2">
    <source>
        <dbReference type="Pfam" id="PF08543"/>
    </source>
</evidence>
<name>A0ABT2PK29_9BURK</name>
<accession>A0ABT2PK29</accession>
<protein>
    <submittedName>
        <fullName evidence="3">Hydroxymethylpyrimidine/phosphomethylpyrimidine kinase</fullName>
    </submittedName>
</protein>
<evidence type="ECO:0000313" key="3">
    <source>
        <dbReference type="EMBL" id="MCT9810211.1"/>
    </source>
</evidence>
<dbReference type="PANTHER" id="PTHR20858:SF17">
    <property type="entry name" value="HYDROXYMETHYLPYRIMIDINE_PHOSPHOMETHYLPYRIMIDINE KINASE THI20-RELATED"/>
    <property type="match status" value="1"/>
</dbReference>
<dbReference type="RefSeq" id="WP_261499205.1">
    <property type="nucleotide sequence ID" value="NZ_JAODYH010000003.1"/>
</dbReference>
<dbReference type="InterPro" id="IPR013749">
    <property type="entry name" value="PM/HMP-P_kinase-1"/>
</dbReference>
<reference evidence="3 4" key="1">
    <citation type="submission" date="2022-09" db="EMBL/GenBank/DDBJ databases">
        <title>Draft genome of isolate Be4.</title>
        <authorList>
            <person name="Sanchez-Castro I."/>
            <person name="Martinez-Rodriguez P."/>
            <person name="Descostes M."/>
            <person name="Merroun M."/>
        </authorList>
    </citation>
    <scope>NUCLEOTIDE SEQUENCE [LARGE SCALE GENOMIC DNA]</scope>
    <source>
        <strain evidence="3 4">Be4</strain>
    </source>
</reference>
<dbReference type="PANTHER" id="PTHR20858">
    <property type="entry name" value="PHOSPHOMETHYLPYRIMIDINE KINASE"/>
    <property type="match status" value="1"/>
</dbReference>
<dbReference type="EMBL" id="JAODYH010000003">
    <property type="protein sequence ID" value="MCT9810211.1"/>
    <property type="molecule type" value="Genomic_DNA"/>
</dbReference>
<proteinExistence type="predicted"/>
<keyword evidence="3" id="KW-0418">Kinase</keyword>
<evidence type="ECO:0000256" key="1">
    <source>
        <dbReference type="SAM" id="MobiDB-lite"/>
    </source>
</evidence>
<organism evidence="3 4">
    <name type="scientific">Acidovorax bellezanensis</name>
    <dbReference type="NCBI Taxonomy" id="2976702"/>
    <lineage>
        <taxon>Bacteria</taxon>
        <taxon>Pseudomonadati</taxon>
        <taxon>Pseudomonadota</taxon>
        <taxon>Betaproteobacteria</taxon>
        <taxon>Burkholderiales</taxon>
        <taxon>Comamonadaceae</taxon>
        <taxon>Acidovorax</taxon>
    </lineage>
</organism>
<dbReference type="GO" id="GO:0016301">
    <property type="term" value="F:kinase activity"/>
    <property type="evidence" value="ECO:0007669"/>
    <property type="project" value="UniProtKB-KW"/>
</dbReference>
<comment type="caution">
    <text evidence="3">The sequence shown here is derived from an EMBL/GenBank/DDBJ whole genome shotgun (WGS) entry which is preliminary data.</text>
</comment>
<dbReference type="Gene3D" id="3.40.1190.20">
    <property type="match status" value="1"/>
</dbReference>
<gene>
    <name evidence="3" type="ORF">N0K08_06175</name>
</gene>
<feature type="compositionally biased region" description="Acidic residues" evidence="1">
    <location>
        <begin position="291"/>
        <end position="302"/>
    </location>
</feature>
<dbReference type="Proteomes" id="UP001525968">
    <property type="component" value="Unassembled WGS sequence"/>
</dbReference>
<sequence>MASSPIPVPPTAAAAEADEDFDVAQPVCVLVFNANDASGAGGLTADITTIASVGGHPLGVVTGAYARDTGRIFEHYSFPDDCVDEQARAVLQDIPVRAIKVGFAGSPENLAVIAEISSDYPDLPIISYMPELSWWRDDLLDQYLDAFRELVLPQTSVLVGNHSTLWRWLLPDWDASRSPSARDLAMAADALGVPYVLVTGMVLPDQFLDNVLSTPQAVLASHRFEMFDGSFNGAGDTLSAALTALVASGNDLVSATQEALEYLDHSLDNGFRPGMGQFLPDRMFWAQPEDDELDADTEEEEAAPAPSLPLSRSVNEPLPLEGFVMPPHDTKH</sequence>
<keyword evidence="3" id="KW-0808">Transferase</keyword>
<dbReference type="SUPFAM" id="SSF53613">
    <property type="entry name" value="Ribokinase-like"/>
    <property type="match status" value="1"/>
</dbReference>
<evidence type="ECO:0000313" key="4">
    <source>
        <dbReference type="Proteomes" id="UP001525968"/>
    </source>
</evidence>
<dbReference type="Pfam" id="PF08543">
    <property type="entry name" value="Phos_pyr_kin"/>
    <property type="match status" value="1"/>
</dbReference>
<feature type="domain" description="Pyridoxamine kinase/Phosphomethylpyrimidine kinase" evidence="2">
    <location>
        <begin position="36"/>
        <end position="277"/>
    </location>
</feature>
<feature type="region of interest" description="Disordered" evidence="1">
    <location>
        <begin position="291"/>
        <end position="332"/>
    </location>
</feature>